<evidence type="ECO:0008006" key="3">
    <source>
        <dbReference type="Google" id="ProtNLM"/>
    </source>
</evidence>
<evidence type="ECO:0000313" key="2">
    <source>
        <dbReference type="Proteomes" id="UP000076660"/>
    </source>
</evidence>
<protein>
    <recommendedName>
        <fullName evidence="3">Integrase</fullName>
    </recommendedName>
</protein>
<proteinExistence type="predicted"/>
<sequence>MTGSSLRHTVRAWKSFADWLLTRKITSMTAVDAGTLADYAIFLRDAERTRNYALRQLFALTRHWAYSPYLLPQDRIPMPPWDEHGTDDYLVAPRTSKGRNHRVPIHPATMSPLLVWALRFVTDFASDILAGHDEHTRLFANIRPERKPGEEQTLQAYFEHLRATGQPIPGVGKNNRGPAFARPAINVRYIAGTLGISIQTARVVINRDRAQLRERPLNDGANLDVPITGRINAKPWLEGIDLDQAPVLVMNLKTACLIVVSYLSGMRPEEVLHLRHGCCTAAGSDNDGVVRHLVTGLHFKGVTDDEGNTITDGEIREQPWIVIAPVATAIAVLERLTNPGDLLFPLDTGGPSEKAAWRGQSLPPVAATARIERFVTLANELAHQHERDHELIPADPAGAIVLSRLRQTVGWFINRLPGGRVALGVQYGHLQLTMSEAYGSRAGMDMTEILDLERARTLADTLTHAAERLRDGEHVSGPAAERYQAGAAEFTATFQGSHLTARQHRALLNNPRLRVFDHDDALLACNHNPLKALCDPHRGNPSRRTGTPTFDRCNTACGNIARTDTHIERARREAAALQDEINTGLHPHPIQQRHEQRRQKLLKIIDQHEHSKPTPSPEPPQ</sequence>
<reference evidence="1 2" key="1">
    <citation type="submission" date="2016-12" db="EMBL/GenBank/DDBJ databases">
        <title>Amycolatopsis keratiniphila subsp. keratiniphila genome sequencing and assembly.</title>
        <authorList>
            <person name="Mayilraj S."/>
            <person name="Kaur N."/>
        </authorList>
    </citation>
    <scope>NUCLEOTIDE SEQUENCE [LARGE SCALE GENOMIC DNA]</scope>
    <source>
        <strain evidence="1 2">DSM 44409</strain>
    </source>
</reference>
<organism evidence="1 2">
    <name type="scientific">Amycolatopsis keratiniphila subsp. keratiniphila</name>
    <dbReference type="NCBI Taxonomy" id="227715"/>
    <lineage>
        <taxon>Bacteria</taxon>
        <taxon>Bacillati</taxon>
        <taxon>Actinomycetota</taxon>
        <taxon>Actinomycetes</taxon>
        <taxon>Pseudonocardiales</taxon>
        <taxon>Pseudonocardiaceae</taxon>
        <taxon>Amycolatopsis</taxon>
        <taxon>Amycolatopsis japonica group</taxon>
    </lineage>
</organism>
<accession>A0A1W2LZP9</accession>
<dbReference type="Proteomes" id="UP000076660">
    <property type="component" value="Unassembled WGS sequence"/>
</dbReference>
<gene>
    <name evidence="1" type="ORF">AVR91_0208960</name>
</gene>
<evidence type="ECO:0000313" key="1">
    <source>
        <dbReference type="EMBL" id="ONF72713.1"/>
    </source>
</evidence>
<dbReference type="AlphaFoldDB" id="A0A1W2LZP9"/>
<name>A0A1W2LZP9_9PSEU</name>
<comment type="caution">
    <text evidence="1">The sequence shown here is derived from an EMBL/GenBank/DDBJ whole genome shotgun (WGS) entry which is preliminary data.</text>
</comment>
<dbReference type="EMBL" id="LQMT02000010">
    <property type="protein sequence ID" value="ONF72713.1"/>
    <property type="molecule type" value="Genomic_DNA"/>
</dbReference>